<evidence type="ECO:0000259" key="1">
    <source>
        <dbReference type="Pfam" id="PF13577"/>
    </source>
</evidence>
<evidence type="ECO:0000313" key="3">
    <source>
        <dbReference type="Proteomes" id="UP000501705"/>
    </source>
</evidence>
<accession>A0A6G9XU35</accession>
<evidence type="ECO:0000313" key="2">
    <source>
        <dbReference type="EMBL" id="QIS04417.1"/>
    </source>
</evidence>
<dbReference type="RefSeq" id="WP_167463538.1">
    <property type="nucleotide sequence ID" value="NZ_CP046171.1"/>
</dbReference>
<dbReference type="Proteomes" id="UP000501705">
    <property type="component" value="Chromosome"/>
</dbReference>
<proteinExistence type="predicted"/>
<protein>
    <submittedName>
        <fullName evidence="2">Nuclear transport factor 2 family protein</fullName>
    </submittedName>
</protein>
<feature type="domain" description="SnoaL-like" evidence="1">
    <location>
        <begin position="5"/>
        <end position="131"/>
    </location>
</feature>
<sequence length="148" mass="16293">MLSLQEISDRMEIQDLMVRYSHAVDTGQWDLLNDIFTADAHIDYTAMGGPAGDVAATKQFLAAMLPNFPAFQHLISNSSITVDGDTATGRTMCHNPMLVADGDGPPSLMLCGLWYLDTFARVDGHWRIARRVEEKSYLFLAQTVPGTA</sequence>
<dbReference type="CDD" id="cd00531">
    <property type="entry name" value="NTF2_like"/>
    <property type="match status" value="1"/>
</dbReference>
<dbReference type="Pfam" id="PF13577">
    <property type="entry name" value="SnoaL_4"/>
    <property type="match status" value="1"/>
</dbReference>
<dbReference type="InterPro" id="IPR032710">
    <property type="entry name" value="NTF2-like_dom_sf"/>
</dbReference>
<reference evidence="2 3" key="1">
    <citation type="journal article" date="2019" name="ACS Chem. Biol.">
        <title>Identification and Mobilization of a Cryptic Antibiotic Biosynthesis Gene Locus from a Human-Pathogenic Nocardia Isolate.</title>
        <authorList>
            <person name="Herisse M."/>
            <person name="Ishida K."/>
            <person name="Porter J.L."/>
            <person name="Howden B."/>
            <person name="Hertweck C."/>
            <person name="Stinear T.P."/>
            <person name="Pidot S.J."/>
        </authorList>
    </citation>
    <scope>NUCLEOTIDE SEQUENCE [LARGE SCALE GENOMIC DNA]</scope>
    <source>
        <strain evidence="2 3">AUSMDU00024985</strain>
    </source>
</reference>
<dbReference type="EMBL" id="CP046171">
    <property type="protein sequence ID" value="QIS04417.1"/>
    <property type="molecule type" value="Genomic_DNA"/>
</dbReference>
<dbReference type="SUPFAM" id="SSF54427">
    <property type="entry name" value="NTF2-like"/>
    <property type="match status" value="1"/>
</dbReference>
<organism evidence="2 3">
    <name type="scientific">Nocardia brasiliensis</name>
    <dbReference type="NCBI Taxonomy" id="37326"/>
    <lineage>
        <taxon>Bacteria</taxon>
        <taxon>Bacillati</taxon>
        <taxon>Actinomycetota</taxon>
        <taxon>Actinomycetes</taxon>
        <taxon>Mycobacteriales</taxon>
        <taxon>Nocardiaceae</taxon>
        <taxon>Nocardia</taxon>
    </lineage>
</organism>
<gene>
    <name evidence="2" type="ORF">F5X71_20655</name>
</gene>
<dbReference type="InterPro" id="IPR037401">
    <property type="entry name" value="SnoaL-like"/>
</dbReference>
<dbReference type="Gene3D" id="3.10.450.50">
    <property type="match status" value="1"/>
</dbReference>
<dbReference type="AlphaFoldDB" id="A0A6G9XU35"/>
<name>A0A6G9XU35_NOCBR</name>